<gene>
    <name evidence="1" type="ORF">Scep_014683</name>
</gene>
<name>A0AAP0J3T1_9MAGN</name>
<evidence type="ECO:0000313" key="1">
    <source>
        <dbReference type="EMBL" id="KAK9125837.1"/>
    </source>
</evidence>
<reference evidence="1 2" key="1">
    <citation type="submission" date="2024-01" db="EMBL/GenBank/DDBJ databases">
        <title>Genome assemblies of Stephania.</title>
        <authorList>
            <person name="Yang L."/>
        </authorList>
    </citation>
    <scope>NUCLEOTIDE SEQUENCE [LARGE SCALE GENOMIC DNA]</scope>
    <source>
        <strain evidence="1">JXDWG</strain>
        <tissue evidence="1">Leaf</tissue>
    </source>
</reference>
<organism evidence="1 2">
    <name type="scientific">Stephania cephalantha</name>
    <dbReference type="NCBI Taxonomy" id="152367"/>
    <lineage>
        <taxon>Eukaryota</taxon>
        <taxon>Viridiplantae</taxon>
        <taxon>Streptophyta</taxon>
        <taxon>Embryophyta</taxon>
        <taxon>Tracheophyta</taxon>
        <taxon>Spermatophyta</taxon>
        <taxon>Magnoliopsida</taxon>
        <taxon>Ranunculales</taxon>
        <taxon>Menispermaceae</taxon>
        <taxon>Menispermoideae</taxon>
        <taxon>Cissampelideae</taxon>
        <taxon>Stephania</taxon>
    </lineage>
</organism>
<protein>
    <submittedName>
        <fullName evidence="1">Uncharacterized protein</fullName>
    </submittedName>
</protein>
<evidence type="ECO:0000313" key="2">
    <source>
        <dbReference type="Proteomes" id="UP001419268"/>
    </source>
</evidence>
<accession>A0AAP0J3T1</accession>
<dbReference type="Proteomes" id="UP001419268">
    <property type="component" value="Unassembled WGS sequence"/>
</dbReference>
<keyword evidence="2" id="KW-1185">Reference proteome</keyword>
<comment type="caution">
    <text evidence="1">The sequence shown here is derived from an EMBL/GenBank/DDBJ whole genome shotgun (WGS) entry which is preliminary data.</text>
</comment>
<sequence length="142" mass="16557">MFKFLFQTAIRNICIELTQSQLDTSIDETELYLSFMERDDKGRTYGLRWTPSGFRRRHDGAGSSCLISANDEPIELLRRDIKEMQTYLLRVIQDKTLERDQLRDMKGQLGRIEHALMDRLEISFPPAGDVDDDSETNHDLDD</sequence>
<dbReference type="AlphaFoldDB" id="A0AAP0J3T1"/>
<proteinExistence type="predicted"/>
<dbReference type="EMBL" id="JBBNAG010000006">
    <property type="protein sequence ID" value="KAK9125837.1"/>
    <property type="molecule type" value="Genomic_DNA"/>
</dbReference>